<dbReference type="PROSITE" id="PS50929">
    <property type="entry name" value="ABC_TM1F"/>
    <property type="match status" value="2"/>
</dbReference>
<accession>A0A1Z5JLX9</accession>
<evidence type="ECO:0000256" key="4">
    <source>
        <dbReference type="ARBA" id="ARBA00022737"/>
    </source>
</evidence>
<feature type="domain" description="ABC transporter" evidence="11">
    <location>
        <begin position="409"/>
        <end position="633"/>
    </location>
</feature>
<evidence type="ECO:0000259" key="11">
    <source>
        <dbReference type="PROSITE" id="PS50893"/>
    </source>
</evidence>
<dbReference type="EMBL" id="BDSP01000087">
    <property type="protein sequence ID" value="GAX14979.1"/>
    <property type="molecule type" value="Genomic_DNA"/>
</dbReference>
<organism evidence="13 14">
    <name type="scientific">Fistulifera solaris</name>
    <name type="common">Oleaginous diatom</name>
    <dbReference type="NCBI Taxonomy" id="1519565"/>
    <lineage>
        <taxon>Eukaryota</taxon>
        <taxon>Sar</taxon>
        <taxon>Stramenopiles</taxon>
        <taxon>Ochrophyta</taxon>
        <taxon>Bacillariophyta</taxon>
        <taxon>Bacillariophyceae</taxon>
        <taxon>Bacillariophycidae</taxon>
        <taxon>Naviculales</taxon>
        <taxon>Naviculaceae</taxon>
        <taxon>Fistulifera</taxon>
    </lineage>
</organism>
<dbReference type="InterPro" id="IPR036640">
    <property type="entry name" value="ABC1_TM_sf"/>
</dbReference>
<protein>
    <submittedName>
        <fullName evidence="13">Uncharacterized protein</fullName>
    </submittedName>
</protein>
<dbReference type="Gene3D" id="1.20.1560.10">
    <property type="entry name" value="ABC transporter type 1, transmembrane domain"/>
    <property type="match status" value="2"/>
</dbReference>
<feature type="domain" description="ABC transmembrane type-1" evidence="12">
    <location>
        <begin position="719"/>
        <end position="998"/>
    </location>
</feature>
<evidence type="ECO:0000256" key="10">
    <source>
        <dbReference type="SAM" id="Phobius"/>
    </source>
</evidence>
<dbReference type="InterPro" id="IPR017871">
    <property type="entry name" value="ABC_transporter-like_CS"/>
</dbReference>
<comment type="caution">
    <text evidence="13">The sequence shown here is derived from an EMBL/GenBank/DDBJ whole genome shotgun (WGS) entry which is preliminary data.</text>
</comment>
<reference evidence="13 14" key="1">
    <citation type="journal article" date="2015" name="Plant Cell">
        <title>Oil accumulation by the oleaginous diatom Fistulifera solaris as revealed by the genome and transcriptome.</title>
        <authorList>
            <person name="Tanaka T."/>
            <person name="Maeda Y."/>
            <person name="Veluchamy A."/>
            <person name="Tanaka M."/>
            <person name="Abida H."/>
            <person name="Marechal E."/>
            <person name="Bowler C."/>
            <person name="Muto M."/>
            <person name="Sunaga Y."/>
            <person name="Tanaka M."/>
            <person name="Yoshino T."/>
            <person name="Taniguchi T."/>
            <person name="Fukuda Y."/>
            <person name="Nemoto M."/>
            <person name="Matsumoto M."/>
            <person name="Wong P.S."/>
            <person name="Aburatani S."/>
            <person name="Fujibuchi W."/>
        </authorList>
    </citation>
    <scope>NUCLEOTIDE SEQUENCE [LARGE SCALE GENOMIC DNA]</scope>
    <source>
        <strain evidence="13 14">JPCC DA0580</strain>
    </source>
</reference>
<feature type="transmembrane region" description="Helical" evidence="10">
    <location>
        <begin position="834"/>
        <end position="852"/>
    </location>
</feature>
<evidence type="ECO:0000256" key="9">
    <source>
        <dbReference type="SAM" id="MobiDB-lite"/>
    </source>
</evidence>
<evidence type="ECO:0000259" key="12">
    <source>
        <dbReference type="PROSITE" id="PS50929"/>
    </source>
</evidence>
<feature type="transmembrane region" description="Helical" evidence="10">
    <location>
        <begin position="969"/>
        <end position="992"/>
    </location>
</feature>
<feature type="domain" description="ABC transmembrane type-1" evidence="12">
    <location>
        <begin position="104"/>
        <end position="376"/>
    </location>
</feature>
<dbReference type="GO" id="GO:0016887">
    <property type="term" value="F:ATP hydrolysis activity"/>
    <property type="evidence" value="ECO:0007669"/>
    <property type="project" value="InterPro"/>
</dbReference>
<dbReference type="PROSITE" id="PS50893">
    <property type="entry name" value="ABC_TRANSPORTER_2"/>
    <property type="match status" value="2"/>
</dbReference>
<keyword evidence="5" id="KW-0547">Nucleotide-binding</keyword>
<evidence type="ECO:0000256" key="8">
    <source>
        <dbReference type="ARBA" id="ARBA00023136"/>
    </source>
</evidence>
<dbReference type="CDD" id="cd03244">
    <property type="entry name" value="ABCC_MRP_domain2"/>
    <property type="match status" value="1"/>
</dbReference>
<feature type="compositionally biased region" description="Basic and acidic residues" evidence="9">
    <location>
        <begin position="645"/>
        <end position="662"/>
    </location>
</feature>
<keyword evidence="4" id="KW-0677">Repeat</keyword>
<dbReference type="PANTHER" id="PTHR24223">
    <property type="entry name" value="ATP-BINDING CASSETTE SUB-FAMILY C"/>
    <property type="match status" value="1"/>
</dbReference>
<keyword evidence="7 10" id="KW-1133">Transmembrane helix</keyword>
<keyword evidence="2" id="KW-0813">Transport</keyword>
<keyword evidence="14" id="KW-1185">Reference proteome</keyword>
<dbReference type="FunFam" id="3.40.50.300:FF:000163">
    <property type="entry name" value="Multidrug resistance-associated protein member 4"/>
    <property type="match status" value="1"/>
</dbReference>
<evidence type="ECO:0000313" key="14">
    <source>
        <dbReference type="Proteomes" id="UP000198406"/>
    </source>
</evidence>
<feature type="transmembrane region" description="Helical" evidence="10">
    <location>
        <begin position="714"/>
        <end position="736"/>
    </location>
</feature>
<evidence type="ECO:0000256" key="1">
    <source>
        <dbReference type="ARBA" id="ARBA00004128"/>
    </source>
</evidence>
<keyword evidence="3 10" id="KW-0812">Transmembrane</keyword>
<feature type="transmembrane region" description="Helical" evidence="10">
    <location>
        <begin position="756"/>
        <end position="779"/>
    </location>
</feature>
<dbReference type="GO" id="GO:0005774">
    <property type="term" value="C:vacuolar membrane"/>
    <property type="evidence" value="ECO:0007669"/>
    <property type="project" value="UniProtKB-SubCell"/>
</dbReference>
<dbReference type="InterPro" id="IPR050173">
    <property type="entry name" value="ABC_transporter_C-like"/>
</dbReference>
<evidence type="ECO:0000256" key="6">
    <source>
        <dbReference type="ARBA" id="ARBA00022840"/>
    </source>
</evidence>
<keyword evidence="6" id="KW-0067">ATP-binding</keyword>
<dbReference type="PANTHER" id="PTHR24223:SF443">
    <property type="entry name" value="MULTIDRUG-RESISTANCE LIKE PROTEIN 1, ISOFORM I"/>
    <property type="match status" value="1"/>
</dbReference>
<evidence type="ECO:0000256" key="2">
    <source>
        <dbReference type="ARBA" id="ARBA00022448"/>
    </source>
</evidence>
<dbReference type="FunFam" id="3.40.50.300:FF:000973">
    <property type="entry name" value="Multidrug resistance-associated protein 4"/>
    <property type="match status" value="1"/>
</dbReference>
<gene>
    <name evidence="13" type="ORF">FisN_12Lh325</name>
</gene>
<dbReference type="Proteomes" id="UP000198406">
    <property type="component" value="Unassembled WGS sequence"/>
</dbReference>
<dbReference type="OrthoDB" id="122819at2759"/>
<dbReference type="InParanoid" id="A0A1Z5JLX9"/>
<dbReference type="Gene3D" id="3.40.50.300">
    <property type="entry name" value="P-loop containing nucleotide triphosphate hydrolases"/>
    <property type="match status" value="2"/>
</dbReference>
<comment type="subcellular location">
    <subcellularLocation>
        <location evidence="1">Vacuole membrane</location>
        <topology evidence="1">Multi-pass membrane protein</topology>
    </subcellularLocation>
</comment>
<dbReference type="CDD" id="cd18579">
    <property type="entry name" value="ABC_6TM_ABCC_D1"/>
    <property type="match status" value="1"/>
</dbReference>
<evidence type="ECO:0000256" key="5">
    <source>
        <dbReference type="ARBA" id="ARBA00022741"/>
    </source>
</evidence>
<evidence type="ECO:0000256" key="3">
    <source>
        <dbReference type="ARBA" id="ARBA00022692"/>
    </source>
</evidence>
<dbReference type="InterPro" id="IPR011527">
    <property type="entry name" value="ABC1_TM_dom"/>
</dbReference>
<name>A0A1Z5JLX9_FISSO</name>
<feature type="transmembrane region" description="Helical" evidence="10">
    <location>
        <begin position="318"/>
        <end position="336"/>
    </location>
</feature>
<feature type="domain" description="ABC transporter" evidence="11">
    <location>
        <begin position="1034"/>
        <end position="1268"/>
    </location>
</feature>
<dbReference type="InterPro" id="IPR044746">
    <property type="entry name" value="ABCC_6TM_D1"/>
</dbReference>
<dbReference type="InterPro" id="IPR044726">
    <property type="entry name" value="ABCC_6TM_D2"/>
</dbReference>
<dbReference type="InterPro" id="IPR027417">
    <property type="entry name" value="P-loop_NTPase"/>
</dbReference>
<feature type="region of interest" description="Disordered" evidence="9">
    <location>
        <begin position="640"/>
        <end position="662"/>
    </location>
</feature>
<dbReference type="SUPFAM" id="SSF52540">
    <property type="entry name" value="P-loop containing nucleoside triphosphate hydrolases"/>
    <property type="match status" value="2"/>
</dbReference>
<dbReference type="CDD" id="cd03250">
    <property type="entry name" value="ABCC_MRP_domain1"/>
    <property type="match status" value="1"/>
</dbReference>
<feature type="transmembrane region" description="Helical" evidence="10">
    <location>
        <begin position="97"/>
        <end position="116"/>
    </location>
</feature>
<feature type="transmembrane region" description="Helical" evidence="10">
    <location>
        <begin position="858"/>
        <end position="877"/>
    </location>
</feature>
<proteinExistence type="predicted"/>
<dbReference type="GO" id="GO:0140359">
    <property type="term" value="F:ABC-type transporter activity"/>
    <property type="evidence" value="ECO:0007669"/>
    <property type="project" value="InterPro"/>
</dbReference>
<dbReference type="Pfam" id="PF00664">
    <property type="entry name" value="ABC_membrane"/>
    <property type="match status" value="2"/>
</dbReference>
<dbReference type="PROSITE" id="PS00211">
    <property type="entry name" value="ABC_TRANSPORTER_1"/>
    <property type="match status" value="1"/>
</dbReference>
<dbReference type="Pfam" id="PF00005">
    <property type="entry name" value="ABC_tran"/>
    <property type="match status" value="2"/>
</dbReference>
<dbReference type="CDD" id="cd18580">
    <property type="entry name" value="ABC_6TM_ABCC_D2"/>
    <property type="match status" value="1"/>
</dbReference>
<dbReference type="InterPro" id="IPR003439">
    <property type="entry name" value="ABC_transporter-like_ATP-bd"/>
</dbReference>
<feature type="transmembrane region" description="Helical" evidence="10">
    <location>
        <begin position="136"/>
        <end position="156"/>
    </location>
</feature>
<dbReference type="InterPro" id="IPR003593">
    <property type="entry name" value="AAA+_ATPase"/>
</dbReference>
<evidence type="ECO:0000256" key="7">
    <source>
        <dbReference type="ARBA" id="ARBA00022989"/>
    </source>
</evidence>
<sequence>MPGPFAPITGGRVSEVVNQEAALCKSSSCLPTSNKENKVDKFCKDYEDFISVSDAHKTFISNWEQEKKKTEQPDEKPYKMLLRCLWTSFRYDFFKAFFSKLTWSVLVIFSIYYFVFDILDFINKRDKEIPINRGEYYEFYLCGGFFAAMFVLSIGIQQMGIYSSILGSKVKAALTTEIYKKMIVRDPYGSKADVVALVAKDVEKLAEACLSLQYLWSGIFETLAALAVTLILLGATILPGVALMAIFMPLQYYMGMVVAYRKKDLAKVSDKRISLMEEIMRSIKLIKIYGWEASFFKNLNEIRAEESRLVDGINNYKSTILGLIFCLPPMLCVVIFGTKEAMGEIESVVVFTAMSFFNTLRVPFSKLPKSLRDVLDALSSMERIQAFLLEPELSVAEKKNDAPSNHQGITFRNACLSYGMDGAILLKYVNLNIPQGALMMVAGSVASGKSNLLKSILGDMTMRSGQCLTPASKAYVPQTPWTALGTVRDNIVFGLPFDEAFYRKVIFACALEPDLKMMPLGDQTWIGERGGNLSGGQKQRIALARAAYSRAKLYVLDSPLSAVDMYTCQHIFKLCIKDIMIAGGGTVVLATHQTELFYMSDHLVVMKENNVVYNDKYSFKGIKHLFPNFCGDEVAESTQAGSSQKVEHPAPSDPHTDPQDILEHPEHGVKVTHDALVPLKRHPPMTPSPSTKKIITKPHAESEGSIYWWYIQKIGVCLFTTATLIFIIGQIFRVYSDNWVSVWTKRKYEPERTADSFYAGLYGLLVFVFLCMSFLRAFFYYRTGKVGAMNIHDAAFGAALKAPMHFFHVTPVGKLLAFFSKDVEIIDDQLVDNILMFQIMFWIFIMACGVVAYNLVFFLVIVAGLAVVYIYTVYNYIQASVPLMRAAEESGSHVVAHTAETLSGLAVVRAFRMEDRFVNENVGLQAKSAVATFSIANLSLWLAYRVDLIGALLVLGCCLLAVVDTSMDAPIAGLIVSNSFQILLFFSIMSRLMGDFHDNMKSVNMARELCDLEAEQEPEQEVEPPAQWPSKGEIRFEGVVMPYLPGQPPTLKGINFSIGEGEKIGVVGRTGAGKSSLIVALYRLAEISEGSIHVDNINCANVNLHKLRSSMAIIPQEPVMFSGTLRYNLDPFNQHTDEALWDVLRKCLLGPVIESNKDGLNTKVELMGSNFSLGTQQLICLARAMLNPSRILLLDEATAALDSDTNAAVQQVLQKHFSHRTIFTIAHRLDTIIDSDRILVMNAGVVAEFDTPHNLLEDHDSIFHELCMNTGKAQFEVLAARARALANERK</sequence>
<dbReference type="SUPFAM" id="SSF90123">
    <property type="entry name" value="ABC transporter transmembrane region"/>
    <property type="match status" value="2"/>
</dbReference>
<feature type="transmembrane region" description="Helical" evidence="10">
    <location>
        <begin position="942"/>
        <end position="963"/>
    </location>
</feature>
<dbReference type="SMART" id="SM00382">
    <property type="entry name" value="AAA"/>
    <property type="match status" value="2"/>
</dbReference>
<dbReference type="GO" id="GO:0005524">
    <property type="term" value="F:ATP binding"/>
    <property type="evidence" value="ECO:0007669"/>
    <property type="project" value="UniProtKB-KW"/>
</dbReference>
<evidence type="ECO:0000313" key="13">
    <source>
        <dbReference type="EMBL" id="GAX14979.1"/>
    </source>
</evidence>
<keyword evidence="8 10" id="KW-0472">Membrane</keyword>